<sequence length="76" mass="8718">MLKPQEQQELLARRHARLFDLLRAGEISANALPLSPGPQPEIPRDDHTLETLRDTAIASFTPKKPGLPRLRWRQTR</sequence>
<name>A0A1I1LMP2_9RHOB</name>
<protein>
    <submittedName>
        <fullName evidence="1">Uncharacterized protein</fullName>
    </submittedName>
</protein>
<reference evidence="1 2" key="1">
    <citation type="submission" date="2016-10" db="EMBL/GenBank/DDBJ databases">
        <authorList>
            <person name="de Groot N.N."/>
        </authorList>
    </citation>
    <scope>NUCLEOTIDE SEQUENCE [LARGE SCALE GENOMIC DNA]</scope>
    <source>
        <strain evidence="1 2">DSM 29619</strain>
    </source>
</reference>
<evidence type="ECO:0000313" key="1">
    <source>
        <dbReference type="EMBL" id="SFC70740.1"/>
    </source>
</evidence>
<accession>A0A1I1LMP2</accession>
<keyword evidence="2" id="KW-1185">Reference proteome</keyword>
<dbReference type="Proteomes" id="UP000231644">
    <property type="component" value="Unassembled WGS sequence"/>
</dbReference>
<organism evidence="1 2">
    <name type="scientific">Pseudooceanicola nitratireducens</name>
    <dbReference type="NCBI Taxonomy" id="517719"/>
    <lineage>
        <taxon>Bacteria</taxon>
        <taxon>Pseudomonadati</taxon>
        <taxon>Pseudomonadota</taxon>
        <taxon>Alphaproteobacteria</taxon>
        <taxon>Rhodobacterales</taxon>
        <taxon>Paracoccaceae</taxon>
        <taxon>Pseudooceanicola</taxon>
    </lineage>
</organism>
<proteinExistence type="predicted"/>
<dbReference type="RefSeq" id="WP_093453625.1">
    <property type="nucleotide sequence ID" value="NZ_FNZG01000004.1"/>
</dbReference>
<dbReference type="EMBL" id="FOLX01000001">
    <property type="protein sequence ID" value="SFC70740.1"/>
    <property type="molecule type" value="Genomic_DNA"/>
</dbReference>
<gene>
    <name evidence="1" type="ORF">SAMN05421762_1882</name>
</gene>
<dbReference type="AlphaFoldDB" id="A0A1I1LMP2"/>
<evidence type="ECO:0000313" key="2">
    <source>
        <dbReference type="Proteomes" id="UP000231644"/>
    </source>
</evidence>